<feature type="compositionally biased region" description="Polar residues" evidence="7">
    <location>
        <begin position="594"/>
        <end position="615"/>
    </location>
</feature>
<keyword evidence="10" id="KW-1185">Reference proteome</keyword>
<dbReference type="PANTHER" id="PTHR18952:SF121">
    <property type="entry name" value="CARBONIC ANHYDRASE"/>
    <property type="match status" value="1"/>
</dbReference>
<name>A0AAV5CIM6_ELECO</name>
<dbReference type="PROSITE" id="PS51144">
    <property type="entry name" value="ALPHA_CA_2"/>
    <property type="match status" value="2"/>
</dbReference>
<sequence>MHAAAPSRRSSGRVAAAVVVFVASFSLPLAFPFVPRAAAQELDDEGEFSYRRDAGNGPARWGVMRRDWSACAYGHMQSPIGLSDTVAALAYRPGRLARAYRPAAASLVNGGHDIMVRFNSDAGGVVIDGVAYRLRQMHWHTPSEHAVNGKRYDMELHMLHQSEATNRFAVVSQLYRIGRRRDKTISRIERYIARIARKRDHEELIDEVVDPRRPVRRSTVYYRYTGSFTTPPCTEGVTWLVAKKVRRVRKRQVSMLRNAVHDGARRNARPLQEANGRAVGFYYASPEHGQPHTLLCALLGKTHTPPSREFVTQTDRATNGQVDMYAVPSSGKPAAAAVVIVILLCSGAIHRARAQQESDDERGFSYLPDAANGPSQWGSVRSDWAACAVGRLQSPIVLSAGVPGLDDGRAGRLGRSYRRAAAASLVNRGHDIMVRFYSDPGGVVIDGVAYRLRQMHWHAPSEHAIDGKGFDMELQMLHQSEATNRSAVVAQLYRISRRRRDGTIRRLERYIRRIARREDHEELIDEPVNPRRPIGGSTVYYRYTGSFTTPPCTEGVTWLVANRVRSVTRRQVRLLRNAVHDGARRNARPLQEANGRNVSFYYTSPAQNRGATTRS</sequence>
<accession>A0AAV5CIM6</accession>
<dbReference type="InterPro" id="IPR041891">
    <property type="entry name" value="Alpha_CA_prokaryot-like"/>
</dbReference>
<dbReference type="GO" id="GO:0006730">
    <property type="term" value="P:one-carbon metabolic process"/>
    <property type="evidence" value="ECO:0007669"/>
    <property type="project" value="TreeGrafter"/>
</dbReference>
<comment type="caution">
    <text evidence="9">The sequence shown here is derived from an EMBL/GenBank/DDBJ whole genome shotgun (WGS) entry which is preliminary data.</text>
</comment>
<organism evidence="9 10">
    <name type="scientific">Eleusine coracana subsp. coracana</name>
    <dbReference type="NCBI Taxonomy" id="191504"/>
    <lineage>
        <taxon>Eukaryota</taxon>
        <taxon>Viridiplantae</taxon>
        <taxon>Streptophyta</taxon>
        <taxon>Embryophyta</taxon>
        <taxon>Tracheophyta</taxon>
        <taxon>Spermatophyta</taxon>
        <taxon>Magnoliopsida</taxon>
        <taxon>Liliopsida</taxon>
        <taxon>Poales</taxon>
        <taxon>Poaceae</taxon>
        <taxon>PACMAD clade</taxon>
        <taxon>Chloridoideae</taxon>
        <taxon>Cynodonteae</taxon>
        <taxon>Eleusininae</taxon>
        <taxon>Eleusine</taxon>
    </lineage>
</organism>
<feature type="domain" description="Alpha-carbonic anhydrase" evidence="8">
    <location>
        <begin position="362"/>
        <end position="602"/>
    </location>
</feature>
<evidence type="ECO:0000259" key="8">
    <source>
        <dbReference type="PROSITE" id="PS51144"/>
    </source>
</evidence>
<feature type="region of interest" description="Disordered" evidence="7">
    <location>
        <begin position="585"/>
        <end position="615"/>
    </location>
</feature>
<comment type="function">
    <text evidence="6">Reversible hydration of carbon dioxide.</text>
</comment>
<protein>
    <recommendedName>
        <fullName evidence="2 6">Carbonic anhydrase</fullName>
        <ecNumber evidence="2 6">4.2.1.1</ecNumber>
    </recommendedName>
</protein>
<dbReference type="CDD" id="cd03124">
    <property type="entry name" value="alpha_CA_prokaryotic_like"/>
    <property type="match status" value="2"/>
</dbReference>
<comment type="similarity">
    <text evidence="6">Belongs to the alpha-carbonic anhydrase family.</text>
</comment>
<evidence type="ECO:0000313" key="9">
    <source>
        <dbReference type="EMBL" id="GJM97994.1"/>
    </source>
</evidence>
<dbReference type="InterPro" id="IPR036398">
    <property type="entry name" value="CA_dom_sf"/>
</dbReference>
<proteinExistence type="inferred from homology"/>
<comment type="catalytic activity">
    <reaction evidence="6">
        <text>hydrogencarbonate + H(+) = CO2 + H2O</text>
        <dbReference type="Rhea" id="RHEA:10748"/>
        <dbReference type="ChEBI" id="CHEBI:15377"/>
        <dbReference type="ChEBI" id="CHEBI:15378"/>
        <dbReference type="ChEBI" id="CHEBI:16526"/>
        <dbReference type="ChEBI" id="CHEBI:17544"/>
        <dbReference type="EC" id="4.2.1.1"/>
    </reaction>
</comment>
<evidence type="ECO:0000256" key="5">
    <source>
        <dbReference type="ARBA" id="ARBA00023239"/>
    </source>
</evidence>
<evidence type="ECO:0000256" key="6">
    <source>
        <dbReference type="RuleBase" id="RU367011"/>
    </source>
</evidence>
<dbReference type="GO" id="GO:0004089">
    <property type="term" value="F:carbonate dehydratase activity"/>
    <property type="evidence" value="ECO:0007669"/>
    <property type="project" value="UniProtKB-UniRule"/>
</dbReference>
<dbReference type="InterPro" id="IPR018338">
    <property type="entry name" value="Carbonic_anhydrase_a-class_CS"/>
</dbReference>
<gene>
    <name evidence="9" type="primary">ga14966</name>
    <name evidence="9" type="ORF">PR202_ga14966</name>
</gene>
<evidence type="ECO:0000256" key="1">
    <source>
        <dbReference type="ARBA" id="ARBA00001947"/>
    </source>
</evidence>
<reference evidence="9" key="1">
    <citation type="journal article" date="2018" name="DNA Res.">
        <title>Multiple hybrid de novo genome assembly of finger millet, an orphan allotetraploid crop.</title>
        <authorList>
            <person name="Hatakeyama M."/>
            <person name="Aluri S."/>
            <person name="Balachadran M.T."/>
            <person name="Sivarajan S.R."/>
            <person name="Patrignani A."/>
            <person name="Gruter S."/>
            <person name="Poveda L."/>
            <person name="Shimizu-Inatsugi R."/>
            <person name="Baeten J."/>
            <person name="Francoijs K.J."/>
            <person name="Nataraja K.N."/>
            <person name="Reddy Y.A.N."/>
            <person name="Phadnis S."/>
            <person name="Ravikumar R.L."/>
            <person name="Schlapbach R."/>
            <person name="Sreeman S.M."/>
            <person name="Shimizu K.K."/>
        </authorList>
    </citation>
    <scope>NUCLEOTIDE SEQUENCE</scope>
</reference>
<dbReference type="Pfam" id="PF00194">
    <property type="entry name" value="Carb_anhydrase"/>
    <property type="match status" value="2"/>
</dbReference>
<keyword evidence="5 6" id="KW-0456">Lyase</keyword>
<evidence type="ECO:0000256" key="7">
    <source>
        <dbReference type="SAM" id="MobiDB-lite"/>
    </source>
</evidence>
<dbReference type="Proteomes" id="UP001054889">
    <property type="component" value="Unassembled WGS sequence"/>
</dbReference>
<keyword evidence="3 6" id="KW-0479">Metal-binding</keyword>
<evidence type="ECO:0000256" key="3">
    <source>
        <dbReference type="ARBA" id="ARBA00022723"/>
    </source>
</evidence>
<dbReference type="AlphaFoldDB" id="A0AAV5CIM6"/>
<dbReference type="GO" id="GO:0008270">
    <property type="term" value="F:zinc ion binding"/>
    <property type="evidence" value="ECO:0007669"/>
    <property type="project" value="UniProtKB-UniRule"/>
</dbReference>
<evidence type="ECO:0000256" key="4">
    <source>
        <dbReference type="ARBA" id="ARBA00022833"/>
    </source>
</evidence>
<dbReference type="SUPFAM" id="SSF51069">
    <property type="entry name" value="Carbonic anhydrase"/>
    <property type="match status" value="2"/>
</dbReference>
<evidence type="ECO:0000313" key="10">
    <source>
        <dbReference type="Proteomes" id="UP001054889"/>
    </source>
</evidence>
<dbReference type="InterPro" id="IPR023561">
    <property type="entry name" value="Carbonic_anhydrase_a-class"/>
</dbReference>
<feature type="domain" description="Alpha-carbonic anhydrase" evidence="8">
    <location>
        <begin position="46"/>
        <end position="283"/>
    </location>
</feature>
<dbReference type="EMBL" id="BQKI01000007">
    <property type="protein sequence ID" value="GJM97994.1"/>
    <property type="molecule type" value="Genomic_DNA"/>
</dbReference>
<evidence type="ECO:0000256" key="2">
    <source>
        <dbReference type="ARBA" id="ARBA00012925"/>
    </source>
</evidence>
<dbReference type="Gene3D" id="3.10.200.10">
    <property type="entry name" value="Alpha carbonic anhydrase"/>
    <property type="match status" value="2"/>
</dbReference>
<dbReference type="SMART" id="SM01057">
    <property type="entry name" value="Carb_anhydrase"/>
    <property type="match status" value="2"/>
</dbReference>
<comment type="cofactor">
    <cofactor evidence="1 6">
        <name>Zn(2+)</name>
        <dbReference type="ChEBI" id="CHEBI:29105"/>
    </cofactor>
</comment>
<dbReference type="InterPro" id="IPR001148">
    <property type="entry name" value="CA_dom"/>
</dbReference>
<dbReference type="PANTHER" id="PTHR18952">
    <property type="entry name" value="CARBONIC ANHYDRASE"/>
    <property type="match status" value="1"/>
</dbReference>
<dbReference type="EC" id="4.2.1.1" evidence="2 6"/>
<reference evidence="9" key="2">
    <citation type="submission" date="2021-12" db="EMBL/GenBank/DDBJ databases">
        <title>Resequencing data analysis of finger millet.</title>
        <authorList>
            <person name="Hatakeyama M."/>
            <person name="Aluri S."/>
            <person name="Balachadran M.T."/>
            <person name="Sivarajan S.R."/>
            <person name="Poveda L."/>
            <person name="Shimizu-Inatsugi R."/>
            <person name="Schlapbach R."/>
            <person name="Sreeman S.M."/>
            <person name="Shimizu K.K."/>
        </authorList>
    </citation>
    <scope>NUCLEOTIDE SEQUENCE</scope>
</reference>
<dbReference type="PROSITE" id="PS00162">
    <property type="entry name" value="ALPHA_CA_1"/>
    <property type="match status" value="1"/>
</dbReference>
<keyword evidence="4 6" id="KW-0862">Zinc</keyword>